<name>A0AAD9L328_RIDPI</name>
<dbReference type="PANTHER" id="PTHR19849">
    <property type="entry name" value="PHOSPHOLIPASE A-2-ACTIVATING PROTEIN"/>
    <property type="match status" value="1"/>
</dbReference>
<gene>
    <name evidence="7" type="ORF">NP493_365g01001</name>
</gene>
<feature type="repeat" description="WD" evidence="4">
    <location>
        <begin position="440"/>
        <end position="466"/>
    </location>
</feature>
<dbReference type="SUPFAM" id="SSF81383">
    <property type="entry name" value="F-box domain"/>
    <property type="match status" value="1"/>
</dbReference>
<dbReference type="Pfam" id="PF00400">
    <property type="entry name" value="WD40"/>
    <property type="match status" value="7"/>
</dbReference>
<dbReference type="PANTHER" id="PTHR19849:SF1">
    <property type="entry name" value="F-BOX_WD REPEAT-CONTAINING PROTEIN 7"/>
    <property type="match status" value="1"/>
</dbReference>
<dbReference type="GO" id="GO:0010992">
    <property type="term" value="P:ubiquitin recycling"/>
    <property type="evidence" value="ECO:0007669"/>
    <property type="project" value="TreeGrafter"/>
</dbReference>
<dbReference type="GO" id="GO:0043161">
    <property type="term" value="P:proteasome-mediated ubiquitin-dependent protein catabolic process"/>
    <property type="evidence" value="ECO:0007669"/>
    <property type="project" value="TreeGrafter"/>
</dbReference>
<feature type="repeat" description="WD" evidence="4">
    <location>
        <begin position="507"/>
        <end position="546"/>
    </location>
</feature>
<evidence type="ECO:0000313" key="8">
    <source>
        <dbReference type="Proteomes" id="UP001209878"/>
    </source>
</evidence>
<proteinExistence type="predicted"/>
<evidence type="ECO:0000259" key="6">
    <source>
        <dbReference type="Pfam" id="PF12937"/>
    </source>
</evidence>
<keyword evidence="2" id="KW-0677">Repeat</keyword>
<feature type="repeat" description="WD" evidence="4">
    <location>
        <begin position="587"/>
        <end position="626"/>
    </location>
</feature>
<evidence type="ECO:0000256" key="1">
    <source>
        <dbReference type="ARBA" id="ARBA00022574"/>
    </source>
</evidence>
<keyword evidence="3" id="KW-0833">Ubl conjugation pathway</keyword>
<dbReference type="AlphaFoldDB" id="A0AAD9L328"/>
<dbReference type="InterPro" id="IPR036047">
    <property type="entry name" value="F-box-like_dom_sf"/>
</dbReference>
<dbReference type="PROSITE" id="PS50294">
    <property type="entry name" value="WD_REPEATS_REGION"/>
    <property type="match status" value="6"/>
</dbReference>
<keyword evidence="1 4" id="KW-0853">WD repeat</keyword>
<feature type="compositionally biased region" description="Acidic residues" evidence="5">
    <location>
        <begin position="234"/>
        <end position="257"/>
    </location>
</feature>
<dbReference type="InterPro" id="IPR015943">
    <property type="entry name" value="WD40/YVTN_repeat-like_dom_sf"/>
</dbReference>
<evidence type="ECO:0000256" key="4">
    <source>
        <dbReference type="PROSITE-ProRule" id="PRU00221"/>
    </source>
</evidence>
<feature type="domain" description="F-box" evidence="6">
    <location>
        <begin position="355"/>
        <end position="393"/>
    </location>
</feature>
<dbReference type="Gene3D" id="1.10.150.320">
    <property type="entry name" value="Photosystem II 12 kDa extrinsic protein"/>
    <property type="match status" value="1"/>
</dbReference>
<dbReference type="InterPro" id="IPR020472">
    <property type="entry name" value="WD40_PAC1"/>
</dbReference>
<dbReference type="GO" id="GO:0050793">
    <property type="term" value="P:regulation of developmental process"/>
    <property type="evidence" value="ECO:0007669"/>
    <property type="project" value="UniProtKB-ARBA"/>
</dbReference>
<feature type="compositionally biased region" description="Low complexity" evidence="5">
    <location>
        <begin position="71"/>
        <end position="81"/>
    </location>
</feature>
<dbReference type="InterPro" id="IPR036322">
    <property type="entry name" value="WD40_repeat_dom_sf"/>
</dbReference>
<evidence type="ECO:0000256" key="5">
    <source>
        <dbReference type="SAM" id="MobiDB-lite"/>
    </source>
</evidence>
<dbReference type="InterPro" id="IPR001680">
    <property type="entry name" value="WD40_rpt"/>
</dbReference>
<feature type="compositionally biased region" description="Basic and acidic residues" evidence="5">
    <location>
        <begin position="145"/>
        <end position="159"/>
    </location>
</feature>
<dbReference type="Gene3D" id="1.20.1280.50">
    <property type="match status" value="1"/>
</dbReference>
<comment type="caution">
    <text evidence="7">The sequence shown here is derived from an EMBL/GenBank/DDBJ whole genome shotgun (WGS) entry which is preliminary data.</text>
</comment>
<feature type="compositionally biased region" description="Gly residues" evidence="5">
    <location>
        <begin position="192"/>
        <end position="204"/>
    </location>
</feature>
<feature type="compositionally biased region" description="Basic and acidic residues" evidence="5">
    <location>
        <begin position="97"/>
        <end position="108"/>
    </location>
</feature>
<dbReference type="Proteomes" id="UP001209878">
    <property type="component" value="Unassembled WGS sequence"/>
</dbReference>
<dbReference type="GO" id="GO:0043130">
    <property type="term" value="F:ubiquitin binding"/>
    <property type="evidence" value="ECO:0007669"/>
    <property type="project" value="TreeGrafter"/>
</dbReference>
<dbReference type="SUPFAM" id="SSF47781">
    <property type="entry name" value="RuvA domain 2-like"/>
    <property type="match status" value="1"/>
</dbReference>
<dbReference type="SMART" id="SM00320">
    <property type="entry name" value="WD40"/>
    <property type="match status" value="7"/>
</dbReference>
<dbReference type="FunFam" id="2.130.10.10:FF:000032">
    <property type="entry name" value="F-box/WD repeat-containing protein 7 isoform X1"/>
    <property type="match status" value="1"/>
</dbReference>
<evidence type="ECO:0000256" key="3">
    <source>
        <dbReference type="ARBA" id="ARBA00022786"/>
    </source>
</evidence>
<dbReference type="GO" id="GO:0005737">
    <property type="term" value="C:cytoplasm"/>
    <property type="evidence" value="ECO:0007669"/>
    <property type="project" value="TreeGrafter"/>
</dbReference>
<dbReference type="EMBL" id="JAODUO010000365">
    <property type="protein sequence ID" value="KAK2182136.1"/>
    <property type="molecule type" value="Genomic_DNA"/>
</dbReference>
<organism evidence="7 8">
    <name type="scientific">Ridgeia piscesae</name>
    <name type="common">Tubeworm</name>
    <dbReference type="NCBI Taxonomy" id="27915"/>
    <lineage>
        <taxon>Eukaryota</taxon>
        <taxon>Metazoa</taxon>
        <taxon>Spiralia</taxon>
        <taxon>Lophotrochozoa</taxon>
        <taxon>Annelida</taxon>
        <taxon>Polychaeta</taxon>
        <taxon>Sedentaria</taxon>
        <taxon>Canalipalpata</taxon>
        <taxon>Sabellida</taxon>
        <taxon>Siboglinidae</taxon>
        <taxon>Ridgeia</taxon>
    </lineage>
</organism>
<dbReference type="Pfam" id="PF12937">
    <property type="entry name" value="F-box-like"/>
    <property type="match status" value="1"/>
</dbReference>
<dbReference type="InterPro" id="IPR001810">
    <property type="entry name" value="F-box_dom"/>
</dbReference>
<reference evidence="7" key="1">
    <citation type="journal article" date="2023" name="Mol. Biol. Evol.">
        <title>Third-Generation Sequencing Reveals the Adaptive Role of the Epigenome in Three Deep-Sea Polychaetes.</title>
        <authorList>
            <person name="Perez M."/>
            <person name="Aroh O."/>
            <person name="Sun Y."/>
            <person name="Lan Y."/>
            <person name="Juniper S.K."/>
            <person name="Young C.R."/>
            <person name="Angers B."/>
            <person name="Qian P.Y."/>
        </authorList>
    </citation>
    <scope>NUCLEOTIDE SEQUENCE</scope>
    <source>
        <strain evidence="7">R07B-5</strain>
    </source>
</reference>
<dbReference type="Gene3D" id="2.130.10.10">
    <property type="entry name" value="YVTN repeat-like/Quinoprotein amine dehydrogenase"/>
    <property type="match status" value="1"/>
</dbReference>
<feature type="repeat" description="WD" evidence="4">
    <location>
        <begin position="627"/>
        <end position="666"/>
    </location>
</feature>
<dbReference type="PRINTS" id="PR00320">
    <property type="entry name" value="GPROTEINBRPT"/>
</dbReference>
<dbReference type="SUPFAM" id="SSF50978">
    <property type="entry name" value="WD40 repeat-like"/>
    <property type="match status" value="1"/>
</dbReference>
<feature type="repeat" description="WD" evidence="4">
    <location>
        <begin position="547"/>
        <end position="586"/>
    </location>
</feature>
<protein>
    <recommendedName>
        <fullName evidence="6">F-box domain-containing protein</fullName>
    </recommendedName>
</protein>
<feature type="compositionally biased region" description="Low complexity" evidence="5">
    <location>
        <begin position="259"/>
        <end position="269"/>
    </location>
</feature>
<dbReference type="PROSITE" id="PS50082">
    <property type="entry name" value="WD_REPEATS_2"/>
    <property type="match status" value="7"/>
</dbReference>
<dbReference type="InterPro" id="IPR010994">
    <property type="entry name" value="RuvA_2-like"/>
</dbReference>
<keyword evidence="8" id="KW-1185">Reference proteome</keyword>
<evidence type="ECO:0000256" key="2">
    <source>
        <dbReference type="ARBA" id="ARBA00022737"/>
    </source>
</evidence>
<dbReference type="GO" id="GO:0005634">
    <property type="term" value="C:nucleus"/>
    <property type="evidence" value="ECO:0007669"/>
    <property type="project" value="TreeGrafter"/>
</dbReference>
<feature type="repeat" description="WD" evidence="4">
    <location>
        <begin position="670"/>
        <end position="709"/>
    </location>
</feature>
<evidence type="ECO:0000313" key="7">
    <source>
        <dbReference type="EMBL" id="KAK2182136.1"/>
    </source>
</evidence>
<dbReference type="Pfam" id="PF12836">
    <property type="entry name" value="HHH_3"/>
    <property type="match status" value="1"/>
</dbReference>
<accession>A0AAD9L328</accession>
<feature type="region of interest" description="Disordered" evidence="5">
    <location>
        <begin position="69"/>
        <end position="308"/>
    </location>
</feature>
<feature type="compositionally biased region" description="Polar residues" evidence="5">
    <location>
        <begin position="112"/>
        <end position="126"/>
    </location>
</feature>
<dbReference type="CDD" id="cd00200">
    <property type="entry name" value="WD40"/>
    <property type="match status" value="1"/>
</dbReference>
<feature type="compositionally biased region" description="Basic and acidic residues" evidence="5">
    <location>
        <begin position="283"/>
        <end position="294"/>
    </location>
</feature>
<dbReference type="PROSITE" id="PS00678">
    <property type="entry name" value="WD_REPEATS_1"/>
    <property type="match status" value="5"/>
</dbReference>
<sequence>MASKRIDVNTATVEDFERLVGVGRARAEAIVEARKCQRSFGSVSDLINITGIGPGFLELNRASLYCTTPTGSASSASGSSGRKTHDRPQASTSNTKYDLRRSRSDGLKVKGQGSSLEMRGQSSKKLPSSGVEGDEDDTEGAGGNEGREGFMDDGGKEGSVDGEIGGVANDGEKGGAVNDDEDGHALDDGEDGGTMNGGKKGGGAANEDMDVAHSSSSSHKNTQGALHVEHSENEEQPEDANNDDDDLWSEGQGDFDVDPGSSSPSLPGPAMTPAKVWMKRKKDGLAEDTKEMSPGKKVRRGSDDGGTSAAAEMLNRRGIYSCRGPQCAPPLRRKCIMSRTNPPPELSTWLKTFQLALYVLSFLEAKDLLRAAQTCRYWRLLAEDNLLWREKCREESIDEQLVFGGRLRRRPLSGGTGGGTGGGGMLKGHDDHVITCLEFSGSRVVSGSDDNTLKVWSAVTGKCLRTLVGHTGGVWSSQMAGNLIISGSTDRTLKVWNADTGQCVHTLYGHTSTVRCMHLHRGVVVSGSRDATLRVWDIDTGQCLHVLMGHVAAVRCVQYDGHRVVSGAYDYMVKVWDPKTEACLHTLQGHTNRVYSLQFDGVHIVSGSLDTSIRVWDVETGNCLHTLVGHQSLTSGMELKDNILVSGNADSTIKVWDITTGQCLQTLQGPNKHQSAVTCLQFNKTFVITSSDDGTVKIWDLRTGEFLRNLVALESGSSGGVVWRIRCNNTKLVCAVGSRNGTEETKLLVLDFDVLDETGSIGTMLIQRLS</sequence>
<feature type="repeat" description="WD" evidence="4">
    <location>
        <begin position="467"/>
        <end position="506"/>
    </location>
</feature>
<feature type="compositionally biased region" description="Polar residues" evidence="5">
    <location>
        <begin position="213"/>
        <end position="224"/>
    </location>
</feature>
<dbReference type="InterPro" id="IPR019775">
    <property type="entry name" value="WD40_repeat_CS"/>
</dbReference>